<keyword evidence="3" id="KW-1185">Reference proteome</keyword>
<feature type="compositionally biased region" description="Basic and acidic residues" evidence="1">
    <location>
        <begin position="10"/>
        <end position="19"/>
    </location>
</feature>
<proteinExistence type="predicted"/>
<dbReference type="EMBL" id="GL439322">
    <property type="protein sequence ID" value="EFN67422.1"/>
    <property type="molecule type" value="Genomic_DNA"/>
</dbReference>
<evidence type="ECO:0000313" key="3">
    <source>
        <dbReference type="Proteomes" id="UP000000311"/>
    </source>
</evidence>
<dbReference type="InParanoid" id="E2AGK2"/>
<dbReference type="Proteomes" id="UP000000311">
    <property type="component" value="Unassembled WGS sequence"/>
</dbReference>
<organism evidence="3">
    <name type="scientific">Camponotus floridanus</name>
    <name type="common">Florida carpenter ant</name>
    <dbReference type="NCBI Taxonomy" id="104421"/>
    <lineage>
        <taxon>Eukaryota</taxon>
        <taxon>Metazoa</taxon>
        <taxon>Ecdysozoa</taxon>
        <taxon>Arthropoda</taxon>
        <taxon>Hexapoda</taxon>
        <taxon>Insecta</taxon>
        <taxon>Pterygota</taxon>
        <taxon>Neoptera</taxon>
        <taxon>Endopterygota</taxon>
        <taxon>Hymenoptera</taxon>
        <taxon>Apocrita</taxon>
        <taxon>Aculeata</taxon>
        <taxon>Formicoidea</taxon>
        <taxon>Formicidae</taxon>
        <taxon>Formicinae</taxon>
        <taxon>Camponotus</taxon>
    </lineage>
</organism>
<evidence type="ECO:0000256" key="1">
    <source>
        <dbReference type="SAM" id="MobiDB-lite"/>
    </source>
</evidence>
<protein>
    <submittedName>
        <fullName evidence="2">Uncharacterized protein</fullName>
    </submittedName>
</protein>
<reference evidence="2 3" key="1">
    <citation type="journal article" date="2010" name="Science">
        <title>Genomic comparison of the ants Camponotus floridanus and Harpegnathos saltator.</title>
        <authorList>
            <person name="Bonasio R."/>
            <person name="Zhang G."/>
            <person name="Ye C."/>
            <person name="Mutti N.S."/>
            <person name="Fang X."/>
            <person name="Qin N."/>
            <person name="Donahue G."/>
            <person name="Yang P."/>
            <person name="Li Q."/>
            <person name="Li C."/>
            <person name="Zhang P."/>
            <person name="Huang Z."/>
            <person name="Berger S.L."/>
            <person name="Reinberg D."/>
            <person name="Wang J."/>
            <person name="Liebig J."/>
        </authorList>
    </citation>
    <scope>NUCLEOTIDE SEQUENCE [LARGE SCALE GENOMIC DNA]</scope>
    <source>
        <strain evidence="3">C129</strain>
    </source>
</reference>
<feature type="region of interest" description="Disordered" evidence="1">
    <location>
        <begin position="1"/>
        <end position="24"/>
    </location>
</feature>
<gene>
    <name evidence="2" type="ORF">EAG_16183</name>
</gene>
<evidence type="ECO:0000313" key="2">
    <source>
        <dbReference type="EMBL" id="EFN67422.1"/>
    </source>
</evidence>
<sequence>MKNMKGSSCGKKEKEEEVVRSTSNESLSVMTSTLGQCYGGVNCGSFGTLIDIVYSVIIELVERTLAFEFDSEQCNDFEE</sequence>
<dbReference type="AlphaFoldDB" id="E2AGK2"/>
<accession>E2AGK2</accession>
<name>E2AGK2_CAMFO</name>